<evidence type="ECO:0000313" key="2">
    <source>
        <dbReference type="EMBL" id="HEC57265.1"/>
    </source>
</evidence>
<keyword evidence="1" id="KW-0472">Membrane</keyword>
<dbReference type="Proteomes" id="UP000885936">
    <property type="component" value="Unassembled WGS sequence"/>
</dbReference>
<dbReference type="GO" id="GO:0097588">
    <property type="term" value="P:archaeal or bacterial-type flagellum-dependent cell motility"/>
    <property type="evidence" value="ECO:0007669"/>
    <property type="project" value="InterPro"/>
</dbReference>
<keyword evidence="3" id="KW-0966">Cell projection</keyword>
<reference evidence="3 4" key="1">
    <citation type="submission" date="2016-05" db="EMBL/GenBank/DDBJ databases">
        <title>Microbial consortia oxidize butane by reversing methanogenesis.</title>
        <authorList>
            <person name="Laso-Perez R."/>
            <person name="Richter M."/>
            <person name="Wegener G."/>
            <person name="Musat F."/>
        </authorList>
    </citation>
    <scope>NUCLEOTIDE SEQUENCE [LARGE SCALE GENOMIC DNA]</scope>
    <source>
        <strain evidence="3">BOX1</strain>
    </source>
</reference>
<protein>
    <submittedName>
        <fullName evidence="2">Flagellar protein G</fullName>
    </submittedName>
    <submittedName>
        <fullName evidence="3">Flagellin</fullName>
    </submittedName>
</protein>
<accession>A0A1F2P6F8</accession>
<dbReference type="InterPro" id="IPR002774">
    <property type="entry name" value="Flagellin_arc-type"/>
</dbReference>
<sequence>MADVGASHVIFFVASMVIAAMVVGAISVNVQSVADATRGSGNMLSKQIKTDITIISDPDDIPVNGSYRVFYVKNTGKTNLDINQVDVFVDGQYVTDSSLVLRVIDTGESTWREGEVLEVNIAGISSGDHRLRVVTENGISDTMDFRI</sequence>
<keyword evidence="3" id="KW-0969">Cilium</keyword>
<keyword evidence="1" id="KW-0812">Transmembrane</keyword>
<dbReference type="Pfam" id="PF01917">
    <property type="entry name" value="Flagellin_arch-type"/>
    <property type="match status" value="1"/>
</dbReference>
<keyword evidence="3" id="KW-0282">Flagellum</keyword>
<dbReference type="AlphaFoldDB" id="A0A1F2P6F8"/>
<dbReference type="EMBL" id="DRIE01000090">
    <property type="protein sequence ID" value="HEC57265.1"/>
    <property type="molecule type" value="Genomic_DNA"/>
</dbReference>
<evidence type="ECO:0000313" key="3">
    <source>
        <dbReference type="EMBL" id="OFV66725.1"/>
    </source>
</evidence>
<comment type="caution">
    <text evidence="3">The sequence shown here is derived from an EMBL/GenBank/DDBJ whole genome shotgun (WGS) entry which is preliminary data.</text>
</comment>
<dbReference type="PANTHER" id="PTHR42200">
    <property type="entry name" value="ARCHAEAL FLAGELLA-RELATED PROTEIN F-RELATED"/>
    <property type="match status" value="1"/>
</dbReference>
<name>A0A1F2P6F8_9EURY</name>
<organism evidence="3 4">
    <name type="scientific">Candidatus Syntropharchaeum butanivorans</name>
    <dbReference type="NCBI Taxonomy" id="1839936"/>
    <lineage>
        <taxon>Archaea</taxon>
        <taxon>Methanobacteriati</taxon>
        <taxon>Methanobacteriota</taxon>
        <taxon>Stenosarchaea group</taxon>
        <taxon>Methanomicrobia</taxon>
        <taxon>Methanosarcinales</taxon>
        <taxon>ANME-2 cluster</taxon>
        <taxon>Candidatus Syntropharchaeum</taxon>
    </lineage>
</organism>
<gene>
    <name evidence="2" type="ORF">ENI32_05215</name>
    <name evidence="3" type="ORF">SBU_000018</name>
</gene>
<keyword evidence="1" id="KW-1133">Transmembrane helix</keyword>
<proteinExistence type="predicted"/>
<dbReference type="PANTHER" id="PTHR42200:SF2">
    <property type="entry name" value="ARCHAEAL FLAGELLA-RELATED PROTEIN F"/>
    <property type="match status" value="1"/>
</dbReference>
<evidence type="ECO:0000256" key="1">
    <source>
        <dbReference type="SAM" id="Phobius"/>
    </source>
</evidence>
<dbReference type="Proteomes" id="UP000185779">
    <property type="component" value="Unassembled WGS sequence"/>
</dbReference>
<dbReference type="STRING" id="1839936.SBU_000018"/>
<keyword evidence="4" id="KW-1185">Reference proteome</keyword>
<dbReference type="GO" id="GO:0005198">
    <property type="term" value="F:structural molecule activity"/>
    <property type="evidence" value="ECO:0007669"/>
    <property type="project" value="InterPro"/>
</dbReference>
<evidence type="ECO:0000313" key="4">
    <source>
        <dbReference type="Proteomes" id="UP000185779"/>
    </source>
</evidence>
<dbReference type="EMBL" id="LYOR01000001">
    <property type="protein sequence ID" value="OFV66725.1"/>
    <property type="molecule type" value="Genomic_DNA"/>
</dbReference>
<feature type="transmembrane region" description="Helical" evidence="1">
    <location>
        <begin position="6"/>
        <end position="28"/>
    </location>
</feature>
<reference evidence="2" key="2">
    <citation type="journal article" date="2020" name="mSystems">
        <title>Genome- and Community-Level Interaction Insights into Carbon Utilization and Element Cycling Functions of Hydrothermarchaeota in Hydrothermal Sediment.</title>
        <authorList>
            <person name="Zhou Z."/>
            <person name="Liu Y."/>
            <person name="Xu W."/>
            <person name="Pan J."/>
            <person name="Luo Z.H."/>
            <person name="Li M."/>
        </authorList>
    </citation>
    <scope>NUCLEOTIDE SEQUENCE [LARGE SCALE GENOMIC DNA]</scope>
    <source>
        <strain evidence="2">HyVt-386</strain>
    </source>
</reference>